<proteinExistence type="predicted"/>
<keyword evidence="1" id="KW-0946">Virion</keyword>
<keyword evidence="1" id="KW-0261">Viral envelope protein</keyword>
<accession>A0A8S5SBB6</accession>
<evidence type="ECO:0000313" key="1">
    <source>
        <dbReference type="EMBL" id="DAF48293.1"/>
    </source>
</evidence>
<name>A0A8S5SBB6_9CAUD</name>
<dbReference type="GO" id="GO:0019031">
    <property type="term" value="C:viral envelope"/>
    <property type="evidence" value="ECO:0007669"/>
    <property type="project" value="UniProtKB-KW"/>
</dbReference>
<organism evidence="1">
    <name type="scientific">Siphoviridae sp. ct4Z13</name>
    <dbReference type="NCBI Taxonomy" id="2827778"/>
    <lineage>
        <taxon>Viruses</taxon>
        <taxon>Duplodnaviria</taxon>
        <taxon>Heunggongvirae</taxon>
        <taxon>Uroviricota</taxon>
        <taxon>Caudoviricetes</taxon>
    </lineage>
</organism>
<reference evidence="1" key="1">
    <citation type="journal article" date="2021" name="Proc. Natl. Acad. Sci. U.S.A.">
        <title>A Catalog of Tens of Thousands of Viruses from Human Metagenomes Reveals Hidden Associations with Chronic Diseases.</title>
        <authorList>
            <person name="Tisza M.J."/>
            <person name="Buck C.B."/>
        </authorList>
    </citation>
    <scope>NUCLEOTIDE SEQUENCE</scope>
    <source>
        <strain evidence="1">Ct4Z13</strain>
    </source>
</reference>
<sequence>MDETREQYLERIINGSTAYINVKERREEKTTEQIINDYVGVLNQILEILNMETLEDEELHYVKHSLRKRFEGSILLGI</sequence>
<protein>
    <submittedName>
        <fullName evidence="1">Envelope glycoprotein</fullName>
    </submittedName>
</protein>
<dbReference type="EMBL" id="BK032566">
    <property type="protein sequence ID" value="DAF48293.1"/>
    <property type="molecule type" value="Genomic_DNA"/>
</dbReference>